<dbReference type="PANTHER" id="PTHR38116">
    <property type="entry name" value="CHROMOSOME 7, WHOLE GENOME SHOTGUN SEQUENCE"/>
    <property type="match status" value="1"/>
</dbReference>
<dbReference type="InterPro" id="IPR046347">
    <property type="entry name" value="bZIP_sf"/>
</dbReference>
<dbReference type="Gene3D" id="1.20.5.170">
    <property type="match status" value="1"/>
</dbReference>
<evidence type="ECO:0008006" key="4">
    <source>
        <dbReference type="Google" id="ProtNLM"/>
    </source>
</evidence>
<comment type="caution">
    <text evidence="2">The sequence shown here is derived from an EMBL/GenBank/DDBJ whole genome shotgun (WGS) entry which is preliminary data.</text>
</comment>
<name>A0AAD6IX00_DREDA</name>
<dbReference type="AlphaFoldDB" id="A0AAD6IX00"/>
<dbReference type="PANTHER" id="PTHR38116:SF5">
    <property type="entry name" value="BZIP DOMAIN-CONTAINING PROTEIN"/>
    <property type="match status" value="1"/>
</dbReference>
<dbReference type="CDD" id="cd14688">
    <property type="entry name" value="bZIP_YAP"/>
    <property type="match status" value="1"/>
</dbReference>
<evidence type="ECO:0000256" key="1">
    <source>
        <dbReference type="SAM" id="MobiDB-lite"/>
    </source>
</evidence>
<dbReference type="SUPFAM" id="SSF57959">
    <property type="entry name" value="Leucine zipper domain"/>
    <property type="match status" value="1"/>
</dbReference>
<dbReference type="InterPro" id="IPR021833">
    <property type="entry name" value="DUF3425"/>
</dbReference>
<reference evidence="2" key="1">
    <citation type="submission" date="2023-01" db="EMBL/GenBank/DDBJ databases">
        <title>The chitinases involved in constricting ring structure development in the nematode-trapping fungus Drechslerella dactyloides.</title>
        <authorList>
            <person name="Wang R."/>
            <person name="Zhang L."/>
            <person name="Tang P."/>
            <person name="Li S."/>
            <person name="Liang L."/>
        </authorList>
    </citation>
    <scope>NUCLEOTIDE SEQUENCE</scope>
    <source>
        <strain evidence="2">YMF1.00031</strain>
    </source>
</reference>
<feature type="region of interest" description="Disordered" evidence="1">
    <location>
        <begin position="1"/>
        <end position="72"/>
    </location>
</feature>
<dbReference type="Proteomes" id="UP001221413">
    <property type="component" value="Unassembled WGS sequence"/>
</dbReference>
<feature type="region of interest" description="Disordered" evidence="1">
    <location>
        <begin position="155"/>
        <end position="177"/>
    </location>
</feature>
<dbReference type="EMBL" id="JAQGDS010000006">
    <property type="protein sequence ID" value="KAJ6260046.1"/>
    <property type="molecule type" value="Genomic_DNA"/>
</dbReference>
<protein>
    <recommendedName>
        <fullName evidence="4">BZIP domain-containing protein</fullName>
    </recommendedName>
</protein>
<sequence length="511" mass="57579">MSDITIAGDTQPQPKRRRITEKRRAQNREAQRLFRERKRKKIFESLSHSVEEGDLSDQTGQISGPPEAGSSNQDVTATLAAADFTTAASSYAMDETIVSNVYNNVGPMAPLEHASRLDELNDMARRLYDADYANRRRNSSRQLISLHWLLNDPNDSISPDPMPKNPGTTTASFSSSSNSVAQGSLLPFENDSHLGRSEVLSNVTTIYEVPVSDSLPVVSEIAYPHEPSVRTWGLSDQELASNSICSSAMLNTGELDPLRSQESLYSALVATGHSMRDIIKAGLEALAAKNQQLDFRISGREQAPDPNREDWEAQVIAATERHYLQELLFTPPPPIRSTIIIEQISLAKAILINAEVIGLHNPWPEDFKDNFKSPFVQSYFLHEQSLEAVKNKFAHLEASLRPSEAQCTTPHKVIIDVLPFRGIKDKMMRAITEGWNLSEFNELEFCEDMGRKALVCWGSGRGEYGGQPWNPKSWEARPWFLKKWANIVDDELKESSRWWRRLRDEEVEDLE</sequence>
<dbReference type="Pfam" id="PF11905">
    <property type="entry name" value="DUF3425"/>
    <property type="match status" value="1"/>
</dbReference>
<gene>
    <name evidence="2" type="ORF">Dda_5692</name>
</gene>
<evidence type="ECO:0000313" key="2">
    <source>
        <dbReference type="EMBL" id="KAJ6260046.1"/>
    </source>
</evidence>
<feature type="compositionally biased region" description="Basic and acidic residues" evidence="1">
    <location>
        <begin position="22"/>
        <end position="34"/>
    </location>
</feature>
<accession>A0AAD6IX00</accession>
<proteinExistence type="predicted"/>
<keyword evidence="3" id="KW-1185">Reference proteome</keyword>
<evidence type="ECO:0000313" key="3">
    <source>
        <dbReference type="Proteomes" id="UP001221413"/>
    </source>
</evidence>
<dbReference type="GO" id="GO:0003700">
    <property type="term" value="F:DNA-binding transcription factor activity"/>
    <property type="evidence" value="ECO:0007669"/>
    <property type="project" value="InterPro"/>
</dbReference>
<organism evidence="2 3">
    <name type="scientific">Drechslerella dactyloides</name>
    <name type="common">Nematode-trapping fungus</name>
    <name type="synonym">Arthrobotrys dactyloides</name>
    <dbReference type="NCBI Taxonomy" id="74499"/>
    <lineage>
        <taxon>Eukaryota</taxon>
        <taxon>Fungi</taxon>
        <taxon>Dikarya</taxon>
        <taxon>Ascomycota</taxon>
        <taxon>Pezizomycotina</taxon>
        <taxon>Orbiliomycetes</taxon>
        <taxon>Orbiliales</taxon>
        <taxon>Orbiliaceae</taxon>
        <taxon>Drechslerella</taxon>
    </lineage>
</organism>